<name>A0A077EIL2_9FLAO</name>
<dbReference type="RefSeq" id="WP_024566355.1">
    <property type="nucleotide sequence ID" value="NZ_CP007547.1"/>
</dbReference>
<reference evidence="2" key="2">
    <citation type="journal article" date="2015" name="Genome Biol. Evol.">
        <title>Complete Genome Sequence and Transcriptomic Analysis of the Novel Pathogen Elizabethkingia anophelis in Response to Oxidative Stress.</title>
        <authorList>
            <person name="Li Y."/>
            <person name="Liu Y."/>
            <person name="Chew S.C."/>
            <person name="Tay M."/>
            <person name="Salido M.M."/>
            <person name="Teo J."/>
            <person name="Lauro F.M."/>
            <person name="Givskov M."/>
            <person name="Yang L."/>
        </authorList>
    </citation>
    <scope>NUCLEOTIDE SEQUENCE</scope>
    <source>
        <strain evidence="2">NUHP1</strain>
    </source>
</reference>
<accession>A0A077EIL2</accession>
<evidence type="ECO:0000256" key="1">
    <source>
        <dbReference type="SAM" id="MobiDB-lite"/>
    </source>
</evidence>
<dbReference type="KEGG" id="eao:BD94_3522"/>
<dbReference type="AlphaFoldDB" id="A0A077EIL2"/>
<organism evidence="2 3">
    <name type="scientific">Elizabethkingia anophelis NUHP1</name>
    <dbReference type="NCBI Taxonomy" id="1338011"/>
    <lineage>
        <taxon>Bacteria</taxon>
        <taxon>Pseudomonadati</taxon>
        <taxon>Bacteroidota</taxon>
        <taxon>Flavobacteriia</taxon>
        <taxon>Flavobacteriales</taxon>
        <taxon>Weeksellaceae</taxon>
        <taxon>Elizabethkingia</taxon>
    </lineage>
</organism>
<gene>
    <name evidence="2" type="ORF">BD94_3522</name>
</gene>
<sequence length="63" mass="6790">MENNDESKRKYISPELEVMIMEMEYGIAAGSTVQPGGGSGVEVDPWEDGGSAGNGEPGNEWWN</sequence>
<dbReference type="eggNOG" id="ENOG50312NY">
    <property type="taxonomic scope" value="Bacteria"/>
</dbReference>
<dbReference type="HOGENOM" id="CLU_201068_0_0_10"/>
<proteinExistence type="predicted"/>
<evidence type="ECO:0000313" key="3">
    <source>
        <dbReference type="Proteomes" id="UP000028933"/>
    </source>
</evidence>
<reference evidence="2" key="1">
    <citation type="journal article" date="2013" name="Lancet">
        <title>First case of E anophelis outbreak in an intensive-care unit.</title>
        <authorList>
            <person name="Teo J."/>
            <person name="Tan S.Y."/>
            <person name="Tay M."/>
            <person name="Ding Y."/>
            <person name="Kjelleberg S."/>
            <person name="Givskov M."/>
            <person name="Lin R.T."/>
            <person name="Yang L."/>
        </authorList>
    </citation>
    <scope>NUCLEOTIDE SEQUENCE [LARGE SCALE GENOMIC DNA]</scope>
    <source>
        <strain evidence="2">NUHP1</strain>
    </source>
</reference>
<dbReference type="EMBL" id="CP007547">
    <property type="protein sequence ID" value="AIL47297.1"/>
    <property type="molecule type" value="Genomic_DNA"/>
</dbReference>
<protein>
    <submittedName>
        <fullName evidence="2">Uncharacterized protein</fullName>
    </submittedName>
</protein>
<evidence type="ECO:0000313" key="2">
    <source>
        <dbReference type="EMBL" id="AIL47297.1"/>
    </source>
</evidence>
<feature type="region of interest" description="Disordered" evidence="1">
    <location>
        <begin position="31"/>
        <end position="63"/>
    </location>
</feature>
<dbReference type="Proteomes" id="UP000028933">
    <property type="component" value="Chromosome"/>
</dbReference>
<dbReference type="STRING" id="1338011.BD94_3522"/>